<comment type="cofactor">
    <cofactor evidence="12">
        <name>Mg(2+)</name>
        <dbReference type="ChEBI" id="CHEBI:18420"/>
    </cofactor>
    <text evidence="12">Requires a divalent cation, most likely magnesium in vivo, as an electrophilic catalyst to aid phosphoryl group transfer. It is the chelate of the metal and the nucleotide that is the actual substrate.</text>
</comment>
<comment type="subunit">
    <text evidence="12">Homodimer.</text>
</comment>
<evidence type="ECO:0000256" key="2">
    <source>
        <dbReference type="ARBA" id="ARBA00012035"/>
    </source>
</evidence>
<keyword evidence="11 12" id="KW-0119">Carbohydrate metabolism</keyword>
<feature type="domain" description="Carbohydrate kinase PfkB" evidence="13">
    <location>
        <begin position="4"/>
        <end position="285"/>
    </location>
</feature>
<evidence type="ECO:0000256" key="9">
    <source>
        <dbReference type="ARBA" id="ARBA00022842"/>
    </source>
</evidence>
<name>A0ABQ4BWG6_9ACTN</name>
<evidence type="ECO:0000256" key="5">
    <source>
        <dbReference type="ARBA" id="ARBA00022723"/>
    </source>
</evidence>
<comment type="caution">
    <text evidence="14">The sequence shown here is derived from an EMBL/GenBank/DDBJ whole genome shotgun (WGS) entry which is preliminary data.</text>
</comment>
<keyword evidence="7 12" id="KW-0418">Kinase</keyword>
<dbReference type="InterPro" id="IPR011877">
    <property type="entry name" value="Ribokinase"/>
</dbReference>
<dbReference type="EC" id="2.7.1.15" evidence="2 12"/>
<evidence type="ECO:0000256" key="10">
    <source>
        <dbReference type="ARBA" id="ARBA00022958"/>
    </source>
</evidence>
<keyword evidence="12" id="KW-0963">Cytoplasm</keyword>
<dbReference type="Gene3D" id="3.40.1190.20">
    <property type="match status" value="1"/>
</dbReference>
<evidence type="ECO:0000256" key="1">
    <source>
        <dbReference type="ARBA" id="ARBA00005380"/>
    </source>
</evidence>
<dbReference type="InterPro" id="IPR029056">
    <property type="entry name" value="Ribokinase-like"/>
</dbReference>
<dbReference type="InterPro" id="IPR011611">
    <property type="entry name" value="PfkB_dom"/>
</dbReference>
<feature type="binding site" evidence="12">
    <location>
        <position position="239"/>
    </location>
    <ligand>
        <name>K(+)</name>
        <dbReference type="ChEBI" id="CHEBI:29103"/>
    </ligand>
</feature>
<evidence type="ECO:0000259" key="13">
    <source>
        <dbReference type="Pfam" id="PF00294"/>
    </source>
</evidence>
<comment type="similarity">
    <text evidence="12">Belongs to the carbohydrate kinase PfkB family. Ribokinase subfamily.</text>
</comment>
<evidence type="ECO:0000256" key="6">
    <source>
        <dbReference type="ARBA" id="ARBA00022741"/>
    </source>
</evidence>
<evidence type="ECO:0000256" key="7">
    <source>
        <dbReference type="ARBA" id="ARBA00022777"/>
    </source>
</evidence>
<dbReference type="PROSITE" id="PS00584">
    <property type="entry name" value="PFKB_KINASES_2"/>
    <property type="match status" value="1"/>
</dbReference>
<feature type="binding site" evidence="12">
    <location>
        <position position="184"/>
    </location>
    <ligand>
        <name>ATP</name>
        <dbReference type="ChEBI" id="CHEBI:30616"/>
    </ligand>
</feature>
<proteinExistence type="inferred from homology"/>
<evidence type="ECO:0000256" key="8">
    <source>
        <dbReference type="ARBA" id="ARBA00022840"/>
    </source>
</evidence>
<protein>
    <recommendedName>
        <fullName evidence="3 12">Ribokinase</fullName>
        <shortName evidence="12">RK</shortName>
        <ecNumber evidence="2 12">2.7.1.15</ecNumber>
    </recommendedName>
</protein>
<dbReference type="PANTHER" id="PTHR10584:SF166">
    <property type="entry name" value="RIBOKINASE"/>
    <property type="match status" value="1"/>
</dbReference>
<keyword evidence="9 12" id="KW-0460">Magnesium</keyword>
<dbReference type="SUPFAM" id="SSF53613">
    <property type="entry name" value="Ribokinase-like"/>
    <property type="match status" value="1"/>
</dbReference>
<evidence type="ECO:0000313" key="14">
    <source>
        <dbReference type="EMBL" id="GIF54840.1"/>
    </source>
</evidence>
<evidence type="ECO:0000256" key="3">
    <source>
        <dbReference type="ARBA" id="ARBA00016943"/>
    </source>
</evidence>
<feature type="binding site" evidence="12">
    <location>
        <begin position="210"/>
        <end position="215"/>
    </location>
    <ligand>
        <name>ATP</name>
        <dbReference type="ChEBI" id="CHEBI:30616"/>
    </ligand>
</feature>
<feature type="binding site" evidence="12">
    <location>
        <position position="278"/>
    </location>
    <ligand>
        <name>K(+)</name>
        <dbReference type="ChEBI" id="CHEBI:29103"/>
    </ligand>
</feature>
<evidence type="ECO:0000256" key="12">
    <source>
        <dbReference type="HAMAP-Rule" id="MF_01987"/>
    </source>
</evidence>
<comment type="subcellular location">
    <subcellularLocation>
        <location evidence="12">Cytoplasm</location>
    </subcellularLocation>
</comment>
<dbReference type="RefSeq" id="WP_203700539.1">
    <property type="nucleotide sequence ID" value="NZ_BAAALU010000013.1"/>
</dbReference>
<feature type="binding site" evidence="12">
    <location>
        <begin position="41"/>
        <end position="45"/>
    </location>
    <ligand>
        <name>substrate</name>
    </ligand>
</feature>
<feature type="binding site" evidence="12">
    <location>
        <position position="276"/>
    </location>
    <ligand>
        <name>K(+)</name>
        <dbReference type="ChEBI" id="CHEBI:29103"/>
    </ligand>
</feature>
<feature type="binding site" evidence="12">
    <location>
        <position position="273"/>
    </location>
    <ligand>
        <name>K(+)</name>
        <dbReference type="ChEBI" id="CHEBI:29103"/>
    </ligand>
</feature>
<dbReference type="InterPro" id="IPR002139">
    <property type="entry name" value="Ribo/fructo_kinase"/>
</dbReference>
<dbReference type="Proteomes" id="UP000624325">
    <property type="component" value="Unassembled WGS sequence"/>
</dbReference>
<keyword evidence="5 12" id="KW-0479">Metal-binding</keyword>
<feature type="active site" description="Proton acceptor" evidence="12">
    <location>
        <position position="243"/>
    </location>
</feature>
<sequence>MDRARVVVVGSANMDLVAKATTLPQAGETVLGGEFVTVAGGKGANQAIAAVRAGAATSLLGAIGSDAFGVTLKARIDAAGVDTGLLRVVYGASGVALITVDAAGENTIVVTPGANGAFTDLTGPELAAIASADVLVAQLEIPVETVTAAARAAREAGTRVVLNAAPARALPAELLDAVDLLVVNQTEALAISGESRPEPLLASVPRAVQTLGAEGAWYVDRSGTSVRVPGVRVETVDSTAAGDAFTGALAVAWAEGREIVEAVGWACAAGAACARRLGASTALPNRAEIDELWSVSRGPGPGA</sequence>
<dbReference type="PANTHER" id="PTHR10584">
    <property type="entry name" value="SUGAR KINASE"/>
    <property type="match status" value="1"/>
</dbReference>
<evidence type="ECO:0000313" key="15">
    <source>
        <dbReference type="Proteomes" id="UP000624325"/>
    </source>
</evidence>
<keyword evidence="15" id="KW-1185">Reference proteome</keyword>
<keyword evidence="8 12" id="KW-0067">ATP-binding</keyword>
<dbReference type="PRINTS" id="PR00990">
    <property type="entry name" value="RIBOKINASE"/>
</dbReference>
<evidence type="ECO:0000256" key="11">
    <source>
        <dbReference type="ARBA" id="ARBA00023277"/>
    </source>
</evidence>
<comment type="catalytic activity">
    <reaction evidence="12">
        <text>D-ribose + ATP = D-ribose 5-phosphate + ADP + H(+)</text>
        <dbReference type="Rhea" id="RHEA:13697"/>
        <dbReference type="ChEBI" id="CHEBI:15378"/>
        <dbReference type="ChEBI" id="CHEBI:30616"/>
        <dbReference type="ChEBI" id="CHEBI:47013"/>
        <dbReference type="ChEBI" id="CHEBI:78346"/>
        <dbReference type="ChEBI" id="CHEBI:456216"/>
        <dbReference type="EC" id="2.7.1.15"/>
    </reaction>
</comment>
<comment type="caution">
    <text evidence="12">Lacks conserved residue(s) required for the propagation of feature annotation.</text>
</comment>
<comment type="activity regulation">
    <text evidence="12">Activated by a monovalent cation that binds near, but not in, the active site. The most likely occupant of the site in vivo is potassium. Ion binding induces a conformational change that may alter substrate affinity.</text>
</comment>
<feature type="binding site" evidence="12">
    <location>
        <begin position="13"/>
        <end position="15"/>
    </location>
    <ligand>
        <name>substrate</name>
    </ligand>
</feature>
<reference evidence="14 15" key="1">
    <citation type="submission" date="2021-01" db="EMBL/GenBank/DDBJ databases">
        <title>Whole genome shotgun sequence of Asanoa iriomotensis NBRC 100142.</title>
        <authorList>
            <person name="Komaki H."/>
            <person name="Tamura T."/>
        </authorList>
    </citation>
    <scope>NUCLEOTIDE SEQUENCE [LARGE SCALE GENOMIC DNA]</scope>
    <source>
        <strain evidence="14 15">NBRC 100142</strain>
    </source>
</reference>
<keyword evidence="10 12" id="KW-0630">Potassium</keyword>
<dbReference type="InterPro" id="IPR002173">
    <property type="entry name" value="Carboh/pur_kinase_PfkB_CS"/>
</dbReference>
<keyword evidence="4 12" id="KW-0808">Transferase</keyword>
<keyword evidence="6 12" id="KW-0547">Nucleotide-binding</keyword>
<dbReference type="CDD" id="cd01174">
    <property type="entry name" value="ribokinase"/>
    <property type="match status" value="1"/>
</dbReference>
<comment type="similarity">
    <text evidence="1">Belongs to the carbohydrate kinase pfkB family.</text>
</comment>
<feature type="binding site" evidence="12">
    <location>
        <begin position="242"/>
        <end position="243"/>
    </location>
    <ligand>
        <name>ATP</name>
        <dbReference type="ChEBI" id="CHEBI:30616"/>
    </ligand>
</feature>
<accession>A0ABQ4BWG6</accession>
<organism evidence="14 15">
    <name type="scientific">Asanoa iriomotensis</name>
    <dbReference type="NCBI Taxonomy" id="234613"/>
    <lineage>
        <taxon>Bacteria</taxon>
        <taxon>Bacillati</taxon>
        <taxon>Actinomycetota</taxon>
        <taxon>Actinomycetes</taxon>
        <taxon>Micromonosporales</taxon>
        <taxon>Micromonosporaceae</taxon>
        <taxon>Asanoa</taxon>
    </lineage>
</organism>
<gene>
    <name evidence="14" type="primary">rbsK_1</name>
    <name evidence="12" type="synonym">rbsK</name>
    <name evidence="14" type="ORF">Air01nite_09350</name>
</gene>
<feature type="binding site" evidence="12">
    <location>
        <position position="237"/>
    </location>
    <ligand>
        <name>K(+)</name>
        <dbReference type="ChEBI" id="CHEBI:29103"/>
    </ligand>
</feature>
<feature type="binding site" evidence="12">
    <location>
        <position position="243"/>
    </location>
    <ligand>
        <name>substrate</name>
    </ligand>
</feature>
<comment type="function">
    <text evidence="12">Catalyzes the phosphorylation of ribose at O-5 in a reaction requiring ATP and magnesium. The resulting D-ribose-5-phosphate can then be used either for sythesis of nucleotides, histidine, and tryptophan, or as a component of the pentose phosphate pathway.</text>
</comment>
<comment type="pathway">
    <text evidence="12">Carbohydrate metabolism; D-ribose degradation; D-ribose 5-phosphate from beta-D-ribopyranose: step 2/2.</text>
</comment>
<dbReference type="EMBL" id="BONC01000004">
    <property type="protein sequence ID" value="GIF54840.1"/>
    <property type="molecule type" value="Genomic_DNA"/>
</dbReference>
<evidence type="ECO:0000256" key="4">
    <source>
        <dbReference type="ARBA" id="ARBA00022679"/>
    </source>
</evidence>
<dbReference type="Pfam" id="PF00294">
    <property type="entry name" value="PfkB"/>
    <property type="match status" value="1"/>
</dbReference>
<feature type="binding site" evidence="12">
    <location>
        <position position="140"/>
    </location>
    <ligand>
        <name>substrate</name>
    </ligand>
</feature>
<dbReference type="HAMAP" id="MF_01987">
    <property type="entry name" value="Ribokinase"/>
    <property type="match status" value="1"/>
</dbReference>